<dbReference type="PANTHER" id="PTHR10151">
    <property type="entry name" value="ECTONUCLEOTIDE PYROPHOSPHATASE/PHOSPHODIESTERASE"/>
    <property type="match status" value="1"/>
</dbReference>
<proteinExistence type="predicted"/>
<dbReference type="CDD" id="cd00016">
    <property type="entry name" value="ALP_like"/>
    <property type="match status" value="1"/>
</dbReference>
<keyword evidence="3" id="KW-1185">Reference proteome</keyword>
<accession>A0AA86N300</accession>
<evidence type="ECO:0000313" key="3">
    <source>
        <dbReference type="Proteomes" id="UP001179121"/>
    </source>
</evidence>
<gene>
    <name evidence="2" type="ORF">DNFV4_04141</name>
</gene>
<evidence type="ECO:0000313" key="2">
    <source>
        <dbReference type="EMBL" id="CAI4033699.1"/>
    </source>
</evidence>
<dbReference type="InterPro" id="IPR017850">
    <property type="entry name" value="Alkaline_phosphatase_core_sf"/>
</dbReference>
<evidence type="ECO:0000256" key="1">
    <source>
        <dbReference type="SAM" id="MobiDB-lite"/>
    </source>
</evidence>
<dbReference type="AlphaFoldDB" id="A0AA86N300"/>
<dbReference type="Gene3D" id="3.40.720.10">
    <property type="entry name" value="Alkaline Phosphatase, subunit A"/>
    <property type="match status" value="1"/>
</dbReference>
<dbReference type="Proteomes" id="UP001179121">
    <property type="component" value="Chromosome"/>
</dbReference>
<dbReference type="PANTHER" id="PTHR10151:SF120">
    <property type="entry name" value="BIS(5'-ADENOSYL)-TRIPHOSPHATASE"/>
    <property type="match status" value="1"/>
</dbReference>
<name>A0AA86N300_9BACT</name>
<reference evidence="2" key="1">
    <citation type="submission" date="2022-10" db="EMBL/GenBank/DDBJ databases">
        <authorList>
            <person name="Koch H."/>
        </authorList>
    </citation>
    <scope>NUCLEOTIDE SEQUENCE</scope>
    <source>
        <strain evidence="2">DNF</strain>
    </source>
</reference>
<protein>
    <submittedName>
        <fullName evidence="2">Alkaline phosphatase family protein</fullName>
    </submittedName>
</protein>
<sequence>MITRHRRRGGLCILVFVWCLLIDGAAGALAASTGIPPLPEAAGKGQSAAQQAILFVLEGVGQDSLKAAAMPVLSRLIKTGSVTWGAAAVNPPLRLPTMASLITGLPVERHGITWNSFDFARGYPRPPTMFDYLDLSGGRDTTIFYMDESLYQLAKPEPYIDHQICGALRPECNATTVVSYIRQYFKKATSGHGYGHAIPSLPHLLIVHLPDAGRAGAAEGWTSKSYREALNTIDRAMGDVLAIYDELGLSKETTVFVTSISPPGADHFGDAEPAVAPAGAKPPHILWLASGAGVKRGHVIAQPVSLIDTGATVMRALGLDTETHTEWQSRVINEVFTNGSGGSSETGRTSGAERHAH</sequence>
<dbReference type="GO" id="GO:0016787">
    <property type="term" value="F:hydrolase activity"/>
    <property type="evidence" value="ECO:0007669"/>
    <property type="project" value="UniProtKB-ARBA"/>
</dbReference>
<feature type="region of interest" description="Disordered" evidence="1">
    <location>
        <begin position="336"/>
        <end position="357"/>
    </location>
</feature>
<dbReference type="SUPFAM" id="SSF53649">
    <property type="entry name" value="Alkaline phosphatase-like"/>
    <property type="match status" value="1"/>
</dbReference>
<dbReference type="InterPro" id="IPR002591">
    <property type="entry name" value="Phosphodiest/P_Trfase"/>
</dbReference>
<dbReference type="Pfam" id="PF01663">
    <property type="entry name" value="Phosphodiest"/>
    <property type="match status" value="1"/>
</dbReference>
<dbReference type="EMBL" id="OX365700">
    <property type="protein sequence ID" value="CAI4033699.1"/>
    <property type="molecule type" value="Genomic_DNA"/>
</dbReference>
<dbReference type="RefSeq" id="WP_289271127.1">
    <property type="nucleotide sequence ID" value="NZ_OX365700.1"/>
</dbReference>
<organism evidence="2 3">
    <name type="scientific">Nitrospira tepida</name>
    <dbReference type="NCBI Taxonomy" id="2973512"/>
    <lineage>
        <taxon>Bacteria</taxon>
        <taxon>Pseudomonadati</taxon>
        <taxon>Nitrospirota</taxon>
        <taxon>Nitrospiria</taxon>
        <taxon>Nitrospirales</taxon>
        <taxon>Nitrospiraceae</taxon>
        <taxon>Nitrospira</taxon>
    </lineage>
</organism>
<dbReference type="KEGG" id="nti:DNFV4_04141"/>